<name>A0A0A2GTI5_9FLAO</name>
<dbReference type="AlphaFoldDB" id="A0A0A2GTI5"/>
<dbReference type="OrthoDB" id="1448648at2"/>
<comment type="caution">
    <text evidence="1">The sequence shown here is derived from an EMBL/GenBank/DDBJ whole genome shotgun (WGS) entry which is preliminary data.</text>
</comment>
<reference evidence="1 2" key="1">
    <citation type="submission" date="2014-10" db="EMBL/GenBank/DDBJ databases">
        <title>Draft genome sequence of the proteorhodopsin-containing marine bacterium Dokdonia donghaensis.</title>
        <authorList>
            <person name="Gomez-Consarnau L."/>
            <person name="Gonzalez J.M."/>
            <person name="Riedel T."/>
            <person name="Jaenicke S."/>
            <person name="Wagner-Doebler I."/>
            <person name="Fuhrman J.A."/>
        </authorList>
    </citation>
    <scope>NUCLEOTIDE SEQUENCE [LARGE SCALE GENOMIC DNA]</scope>
    <source>
        <strain evidence="1 2">DSW-1</strain>
    </source>
</reference>
<dbReference type="EMBL" id="JSAQ01000001">
    <property type="protein sequence ID" value="KGO05803.1"/>
    <property type="molecule type" value="Genomic_DNA"/>
</dbReference>
<dbReference type="RefSeq" id="WP_035324834.1">
    <property type="nucleotide sequence ID" value="NZ_CP015125.1"/>
</dbReference>
<evidence type="ECO:0000313" key="1">
    <source>
        <dbReference type="EMBL" id="KGO05803.1"/>
    </source>
</evidence>
<organism evidence="1 2">
    <name type="scientific">Dokdonia donghaensis DSW-1</name>
    <dbReference type="NCBI Taxonomy" id="1300343"/>
    <lineage>
        <taxon>Bacteria</taxon>
        <taxon>Pseudomonadati</taxon>
        <taxon>Bacteroidota</taxon>
        <taxon>Flavobacteriia</taxon>
        <taxon>Flavobacteriales</taxon>
        <taxon>Flavobacteriaceae</taxon>
        <taxon>Dokdonia</taxon>
    </lineage>
</organism>
<evidence type="ECO:0000313" key="2">
    <source>
        <dbReference type="Proteomes" id="UP000030140"/>
    </source>
</evidence>
<accession>A0A0A2GTI5</accession>
<sequence>MQTLYKFLAKVNKAVLPSYSKRGLDLTQATKFQLAIIGYRTWVTKKALG</sequence>
<dbReference type="Proteomes" id="UP000030140">
    <property type="component" value="Unassembled WGS sequence"/>
</dbReference>
<protein>
    <submittedName>
        <fullName evidence="1">SsrA-binding protein</fullName>
    </submittedName>
</protein>
<keyword evidence="2" id="KW-1185">Reference proteome</keyword>
<gene>
    <name evidence="1" type="ORF">NV36_02385</name>
</gene>
<proteinExistence type="predicted"/>